<dbReference type="PANTHER" id="PTHR30193">
    <property type="entry name" value="ABC TRANSPORTER PERMEASE PROTEIN"/>
    <property type="match status" value="1"/>
</dbReference>
<dbReference type="InterPro" id="IPR051393">
    <property type="entry name" value="ABC_transporter_permease"/>
</dbReference>
<dbReference type="Gene3D" id="1.10.3720.10">
    <property type="entry name" value="MetI-like"/>
    <property type="match status" value="1"/>
</dbReference>
<feature type="domain" description="ABC transmembrane type-1" evidence="8">
    <location>
        <begin position="81"/>
        <end position="297"/>
    </location>
</feature>
<dbReference type="AlphaFoldDB" id="A0A4V1PQY7"/>
<evidence type="ECO:0000256" key="5">
    <source>
        <dbReference type="ARBA" id="ARBA00022989"/>
    </source>
</evidence>
<comment type="subcellular location">
    <subcellularLocation>
        <location evidence="1 7">Cell membrane</location>
        <topology evidence="1 7">Multi-pass membrane protein</topology>
    </subcellularLocation>
</comment>
<keyword evidence="5 7" id="KW-1133">Transmembrane helix</keyword>
<evidence type="ECO:0000256" key="1">
    <source>
        <dbReference type="ARBA" id="ARBA00004651"/>
    </source>
</evidence>
<evidence type="ECO:0000313" key="10">
    <source>
        <dbReference type="Proteomes" id="UP000289650"/>
    </source>
</evidence>
<dbReference type="EMBL" id="QWEX01000003">
    <property type="protein sequence ID" value="RXV65734.1"/>
    <property type="molecule type" value="Genomic_DNA"/>
</dbReference>
<feature type="transmembrane region" description="Helical" evidence="7">
    <location>
        <begin position="26"/>
        <end position="55"/>
    </location>
</feature>
<evidence type="ECO:0000256" key="7">
    <source>
        <dbReference type="RuleBase" id="RU363032"/>
    </source>
</evidence>
<keyword evidence="3" id="KW-1003">Cell membrane</keyword>
<feature type="transmembrane region" description="Helical" evidence="7">
    <location>
        <begin position="279"/>
        <end position="301"/>
    </location>
</feature>
<dbReference type="PROSITE" id="PS50928">
    <property type="entry name" value="ABC_TM1"/>
    <property type="match status" value="1"/>
</dbReference>
<evidence type="ECO:0000256" key="2">
    <source>
        <dbReference type="ARBA" id="ARBA00022448"/>
    </source>
</evidence>
<dbReference type="Proteomes" id="UP000289650">
    <property type="component" value="Unassembled WGS sequence"/>
</dbReference>
<keyword evidence="2 7" id="KW-0813">Transport</keyword>
<dbReference type="GO" id="GO:0005886">
    <property type="term" value="C:plasma membrane"/>
    <property type="evidence" value="ECO:0007669"/>
    <property type="project" value="UniProtKB-SubCell"/>
</dbReference>
<dbReference type="InterPro" id="IPR035906">
    <property type="entry name" value="MetI-like_sf"/>
</dbReference>
<comment type="caution">
    <text evidence="9">The sequence shown here is derived from an EMBL/GenBank/DDBJ whole genome shotgun (WGS) entry which is preliminary data.</text>
</comment>
<sequence>MQSTATSVGAPRVTFWERHQRAIAPWLFLAPALVLFAVYVIVPIARSIGFGFYAWDGLSTPRFVGLGNYLELLGDPDFWTAFRNNIIWLVGFLLAVPAGLFFALFLNQNVFGMRAVKSMFFFPFVISQAVIGLVFGWFYDPSNGLLFHVLHGFGIPPVAVLSDERYVTYGIVAAGLYPQISYCMILYLTGLSNVRADLIEAARLEGAHGWSMLRRVVLPQLRSATFVAIVVTVVGALRSFDMVSIMTQGGPYGSSRVLAYYMVEQALGDYGYRVGYGSAIATILFLLMLVYIGFVIVRVYTQEKELA</sequence>
<feature type="transmembrane region" description="Helical" evidence="7">
    <location>
        <begin position="221"/>
        <end position="240"/>
    </location>
</feature>
<keyword evidence="6 7" id="KW-0472">Membrane</keyword>
<feature type="transmembrane region" description="Helical" evidence="7">
    <location>
        <begin position="86"/>
        <end position="107"/>
    </location>
</feature>
<dbReference type="Pfam" id="PF00528">
    <property type="entry name" value="BPD_transp_1"/>
    <property type="match status" value="1"/>
</dbReference>
<dbReference type="GO" id="GO:0055085">
    <property type="term" value="P:transmembrane transport"/>
    <property type="evidence" value="ECO:0007669"/>
    <property type="project" value="InterPro"/>
</dbReference>
<dbReference type="InterPro" id="IPR000515">
    <property type="entry name" value="MetI-like"/>
</dbReference>
<comment type="similarity">
    <text evidence="7">Belongs to the binding-protein-dependent transport system permease family.</text>
</comment>
<proteinExistence type="inferred from homology"/>
<keyword evidence="4 7" id="KW-0812">Transmembrane</keyword>
<gene>
    <name evidence="9" type="ORF">D1006_37580</name>
</gene>
<dbReference type="CDD" id="cd06261">
    <property type="entry name" value="TM_PBP2"/>
    <property type="match status" value="1"/>
</dbReference>
<evidence type="ECO:0000256" key="4">
    <source>
        <dbReference type="ARBA" id="ARBA00022692"/>
    </source>
</evidence>
<accession>A0A4V1PQY7</accession>
<evidence type="ECO:0000256" key="6">
    <source>
        <dbReference type="ARBA" id="ARBA00023136"/>
    </source>
</evidence>
<reference evidence="9 10" key="1">
    <citation type="submission" date="2018-08" db="EMBL/GenBank/DDBJ databases">
        <title>Mountain-cultivated ginseng endophyte, Burkholderia stabilis and its activity against ginseng root rot disease.</title>
        <authorList>
            <person name="Tapan Kumar M."/>
            <person name="Bae H."/>
            <person name="Shanmugam G."/>
            <person name="Jeon J."/>
        </authorList>
    </citation>
    <scope>NUCLEOTIDE SEQUENCE [LARGE SCALE GENOMIC DNA]</scope>
    <source>
        <strain evidence="9 10">EB159</strain>
    </source>
</reference>
<evidence type="ECO:0000313" key="9">
    <source>
        <dbReference type="EMBL" id="RXV65734.1"/>
    </source>
</evidence>
<dbReference type="SUPFAM" id="SSF161098">
    <property type="entry name" value="MetI-like"/>
    <property type="match status" value="1"/>
</dbReference>
<feature type="transmembrane region" description="Helical" evidence="7">
    <location>
        <begin position="119"/>
        <end position="139"/>
    </location>
</feature>
<protein>
    <submittedName>
        <fullName evidence="9">Sugar ABC transporter permease</fullName>
    </submittedName>
</protein>
<evidence type="ECO:0000259" key="8">
    <source>
        <dbReference type="PROSITE" id="PS50928"/>
    </source>
</evidence>
<evidence type="ECO:0000256" key="3">
    <source>
        <dbReference type="ARBA" id="ARBA00022475"/>
    </source>
</evidence>
<name>A0A4V1PQY7_9BURK</name>
<dbReference type="OrthoDB" id="8585214at2"/>
<dbReference type="RefSeq" id="WP_129518165.1">
    <property type="nucleotide sequence ID" value="NZ_QWEX01000003.1"/>
</dbReference>
<feature type="transmembrane region" description="Helical" evidence="7">
    <location>
        <begin position="166"/>
        <end position="188"/>
    </location>
</feature>
<dbReference type="PANTHER" id="PTHR30193:SF37">
    <property type="entry name" value="INNER MEMBRANE ABC TRANSPORTER PERMEASE PROTEIN YCJO"/>
    <property type="match status" value="1"/>
</dbReference>
<organism evidence="9 10">
    <name type="scientific">Burkholderia stabilis</name>
    <dbReference type="NCBI Taxonomy" id="95485"/>
    <lineage>
        <taxon>Bacteria</taxon>
        <taxon>Pseudomonadati</taxon>
        <taxon>Pseudomonadota</taxon>
        <taxon>Betaproteobacteria</taxon>
        <taxon>Burkholderiales</taxon>
        <taxon>Burkholderiaceae</taxon>
        <taxon>Burkholderia</taxon>
        <taxon>Burkholderia cepacia complex</taxon>
    </lineage>
</organism>